<feature type="non-terminal residue" evidence="2">
    <location>
        <position position="1"/>
    </location>
</feature>
<feature type="compositionally biased region" description="Basic and acidic residues" evidence="1">
    <location>
        <begin position="17"/>
        <end position="28"/>
    </location>
</feature>
<organism evidence="2 3">
    <name type="scientific">Trifolium medium</name>
    <dbReference type="NCBI Taxonomy" id="97028"/>
    <lineage>
        <taxon>Eukaryota</taxon>
        <taxon>Viridiplantae</taxon>
        <taxon>Streptophyta</taxon>
        <taxon>Embryophyta</taxon>
        <taxon>Tracheophyta</taxon>
        <taxon>Spermatophyta</taxon>
        <taxon>Magnoliopsida</taxon>
        <taxon>eudicotyledons</taxon>
        <taxon>Gunneridae</taxon>
        <taxon>Pentapetalae</taxon>
        <taxon>rosids</taxon>
        <taxon>fabids</taxon>
        <taxon>Fabales</taxon>
        <taxon>Fabaceae</taxon>
        <taxon>Papilionoideae</taxon>
        <taxon>50 kb inversion clade</taxon>
        <taxon>NPAAA clade</taxon>
        <taxon>Hologalegina</taxon>
        <taxon>IRL clade</taxon>
        <taxon>Trifolieae</taxon>
        <taxon>Trifolium</taxon>
    </lineage>
</organism>
<evidence type="ECO:0000313" key="2">
    <source>
        <dbReference type="EMBL" id="MCI75710.1"/>
    </source>
</evidence>
<name>A0A392UTP7_9FABA</name>
<protein>
    <submittedName>
        <fullName evidence="2">Uncharacterized protein</fullName>
    </submittedName>
</protein>
<reference evidence="2 3" key="1">
    <citation type="journal article" date="2018" name="Front. Plant Sci.">
        <title>Red Clover (Trifolium pratense) and Zigzag Clover (T. medium) - A Picture of Genomic Similarities and Differences.</title>
        <authorList>
            <person name="Dluhosova J."/>
            <person name="Istvanek J."/>
            <person name="Nedelnik J."/>
            <person name="Repkova J."/>
        </authorList>
    </citation>
    <scope>NUCLEOTIDE SEQUENCE [LARGE SCALE GENOMIC DNA]</scope>
    <source>
        <strain evidence="3">cv. 10/8</strain>
        <tissue evidence="2">Leaf</tissue>
    </source>
</reference>
<feature type="compositionally biased region" description="Basic and acidic residues" evidence="1">
    <location>
        <begin position="44"/>
        <end position="57"/>
    </location>
</feature>
<feature type="non-terminal residue" evidence="2">
    <location>
        <position position="72"/>
    </location>
</feature>
<dbReference type="AlphaFoldDB" id="A0A392UTP7"/>
<dbReference type="EMBL" id="LXQA010889260">
    <property type="protein sequence ID" value="MCI75710.1"/>
    <property type="molecule type" value="Genomic_DNA"/>
</dbReference>
<dbReference type="Proteomes" id="UP000265520">
    <property type="component" value="Unassembled WGS sequence"/>
</dbReference>
<sequence length="72" mass="7733">EPKTGLEKPTPFVKSDPAIRTERKPRTNEVKNYCGGAAAVRNPEGLKGEAEGGEKPHPVASTSGDVYILKEK</sequence>
<keyword evidence="3" id="KW-1185">Reference proteome</keyword>
<evidence type="ECO:0000313" key="3">
    <source>
        <dbReference type="Proteomes" id="UP000265520"/>
    </source>
</evidence>
<feature type="region of interest" description="Disordered" evidence="1">
    <location>
        <begin position="42"/>
        <end position="72"/>
    </location>
</feature>
<feature type="region of interest" description="Disordered" evidence="1">
    <location>
        <begin position="1"/>
        <end position="28"/>
    </location>
</feature>
<evidence type="ECO:0000256" key="1">
    <source>
        <dbReference type="SAM" id="MobiDB-lite"/>
    </source>
</evidence>
<proteinExistence type="predicted"/>
<comment type="caution">
    <text evidence="2">The sequence shown here is derived from an EMBL/GenBank/DDBJ whole genome shotgun (WGS) entry which is preliminary data.</text>
</comment>
<accession>A0A392UTP7</accession>